<accession>A0AAN7MD57</accession>
<organism evidence="1 2">
    <name type="scientific">Trapa natans</name>
    <name type="common">Water chestnut</name>
    <dbReference type="NCBI Taxonomy" id="22666"/>
    <lineage>
        <taxon>Eukaryota</taxon>
        <taxon>Viridiplantae</taxon>
        <taxon>Streptophyta</taxon>
        <taxon>Embryophyta</taxon>
        <taxon>Tracheophyta</taxon>
        <taxon>Spermatophyta</taxon>
        <taxon>Magnoliopsida</taxon>
        <taxon>eudicotyledons</taxon>
        <taxon>Gunneridae</taxon>
        <taxon>Pentapetalae</taxon>
        <taxon>rosids</taxon>
        <taxon>malvids</taxon>
        <taxon>Myrtales</taxon>
        <taxon>Lythraceae</taxon>
        <taxon>Trapa</taxon>
    </lineage>
</organism>
<evidence type="ECO:0008006" key="3">
    <source>
        <dbReference type="Google" id="ProtNLM"/>
    </source>
</evidence>
<comment type="caution">
    <text evidence="1">The sequence shown here is derived from an EMBL/GenBank/DDBJ whole genome shotgun (WGS) entry which is preliminary data.</text>
</comment>
<name>A0AAN7MD57_TRANT</name>
<dbReference type="PANTHER" id="PTHR34576:SF2">
    <property type="entry name" value="MEMBRANE-ASSOCIATED KINASE REGULATOR 6-RELATED"/>
    <property type="match status" value="1"/>
</dbReference>
<gene>
    <name evidence="1" type="ORF">SAY86_028593</name>
</gene>
<dbReference type="EMBL" id="JAXQNO010000006">
    <property type="protein sequence ID" value="KAK4796267.1"/>
    <property type="molecule type" value="Genomic_DNA"/>
</dbReference>
<evidence type="ECO:0000313" key="1">
    <source>
        <dbReference type="EMBL" id="KAK4796267.1"/>
    </source>
</evidence>
<proteinExistence type="predicted"/>
<dbReference type="AlphaFoldDB" id="A0AAN7MD57"/>
<dbReference type="InterPro" id="IPR044699">
    <property type="entry name" value="MAKR6"/>
</dbReference>
<dbReference type="Proteomes" id="UP001346149">
    <property type="component" value="Unassembled WGS sequence"/>
</dbReference>
<dbReference type="PANTHER" id="PTHR34576">
    <property type="entry name" value="MEMBRANE-ASSOCIATED KINASE REGULATOR 6-RELATED"/>
    <property type="match status" value="1"/>
</dbReference>
<protein>
    <recommendedName>
        <fullName evidence="3">Membrane-associated kinase regulator 6</fullName>
    </recommendedName>
</protein>
<keyword evidence="2" id="KW-1185">Reference proteome</keyword>
<evidence type="ECO:0000313" key="2">
    <source>
        <dbReference type="Proteomes" id="UP001346149"/>
    </source>
</evidence>
<reference evidence="1 2" key="1">
    <citation type="journal article" date="2023" name="Hortic Res">
        <title>Pangenome of water caltrop reveals structural variations and asymmetric subgenome divergence after allopolyploidization.</title>
        <authorList>
            <person name="Zhang X."/>
            <person name="Chen Y."/>
            <person name="Wang L."/>
            <person name="Yuan Y."/>
            <person name="Fang M."/>
            <person name="Shi L."/>
            <person name="Lu R."/>
            <person name="Comes H.P."/>
            <person name="Ma Y."/>
            <person name="Chen Y."/>
            <person name="Huang G."/>
            <person name="Zhou Y."/>
            <person name="Zheng Z."/>
            <person name="Qiu Y."/>
        </authorList>
    </citation>
    <scope>NUCLEOTIDE SEQUENCE [LARGE SCALE GENOMIC DNA]</scope>
    <source>
        <strain evidence="1">F231</strain>
    </source>
</reference>
<sequence>MAMDASQPLTIESFSYSWLMNLKPSQEGLDSPLRASPDLPDEASFIEMDPKLPASKRFYCRSSSCDFKFDFDFPASPAPLTLVHADELFSGGYVLPLFANPVKIKSYEADFDLKITPSPSSHLGKLCTPEDKVQSPSLRRRGRLSKQVFHKYFQIFRPLCQIIRRCKWSSRKEDSRTQASRNCVHPEDSSPRISSAYSVDNWRMSCDSDISIYEAVLHCKRSIGRHTDTQLTLSLSMLHN</sequence>